<name>W8D0I5_9CAUD</name>
<keyword evidence="2" id="KW-1185">Reference proteome</keyword>
<reference evidence="1 2" key="1">
    <citation type="journal article" date="2014" name="FEMS Microbiol. Lett.">
        <title>The genome of the Erwinia amylovora phage PhiEaH1 reveals greater diversity and broadens the applicability of phages for the treatment of fire blight.</title>
        <authorList>
            <person name="Meczker K."/>
            <person name="Domotor D."/>
            <person name="Vass J."/>
            <person name="Rakhely G."/>
            <person name="Schneider G."/>
            <person name="Kovacs T."/>
        </authorList>
    </citation>
    <scope>NUCLEOTIDE SEQUENCE [LARGE SCALE GENOMIC DNA]</scope>
</reference>
<dbReference type="GeneID" id="18501046"/>
<protein>
    <submittedName>
        <fullName evidence="1">Uncharacterized protein</fullName>
    </submittedName>
</protein>
<dbReference type="RefSeq" id="YP_009010204.1">
    <property type="nucleotide sequence ID" value="NC_023610.1"/>
</dbReference>
<dbReference type="EMBL" id="KF623294">
    <property type="protein sequence ID" value="AGX01873.1"/>
    <property type="molecule type" value="Genomic_DNA"/>
</dbReference>
<dbReference type="KEGG" id="vg:18501046"/>
<dbReference type="Proteomes" id="UP000204235">
    <property type="component" value="Segment"/>
</dbReference>
<sequence>MRSDTMGLLKQWVVKILKKRKKTPPKGPVRFLATVVVFDKMRFPPLLVPVSGAAHAYFTAVSLVVSEVSKQVGAQYVPASGEVMGFYAGQTVSELLHQRPMAEGTVQHNSKMVMVSHRPIMVHVESILAWSDSTEYQEFMRKRPNHLVRK</sequence>
<organism evidence="1 2">
    <name type="scientific">Erwinia phage PhiEaH1</name>
    <dbReference type="NCBI Taxonomy" id="1401669"/>
    <lineage>
        <taxon>Viruses</taxon>
        <taxon>Duplodnaviria</taxon>
        <taxon>Heunggongvirae</taxon>
        <taxon>Uroviricota</taxon>
        <taxon>Caudoviricetes</taxon>
        <taxon>Chimalliviridae</taxon>
        <taxon>Iapetusvirus</taxon>
        <taxon>Iapetusvirus EaH1</taxon>
    </lineage>
</organism>
<accession>W8D0I5</accession>
<proteinExistence type="predicted"/>
<evidence type="ECO:0000313" key="2">
    <source>
        <dbReference type="Proteomes" id="UP000204235"/>
    </source>
</evidence>
<evidence type="ECO:0000313" key="1">
    <source>
        <dbReference type="EMBL" id="AGX01873.1"/>
    </source>
</evidence>